<evidence type="ECO:0000259" key="7">
    <source>
        <dbReference type="Pfam" id="PF01494"/>
    </source>
</evidence>
<gene>
    <name evidence="8" type="ORF">G7Y89_g7841</name>
</gene>
<feature type="domain" description="FAD-binding" evidence="7">
    <location>
        <begin position="66"/>
        <end position="234"/>
    </location>
</feature>
<proteinExistence type="inferred from homology"/>
<dbReference type="AlphaFoldDB" id="A0A8H4RL98"/>
<dbReference type="PRINTS" id="PR00420">
    <property type="entry name" value="RNGMNOXGNASE"/>
</dbReference>
<dbReference type="PANTHER" id="PTHR13789:SF314">
    <property type="entry name" value="FAD-BINDING DOMAIN-CONTAINING PROTEIN"/>
    <property type="match status" value="1"/>
</dbReference>
<reference evidence="8 9" key="1">
    <citation type="submission" date="2020-03" db="EMBL/GenBank/DDBJ databases">
        <title>Draft Genome Sequence of Cudoniella acicularis.</title>
        <authorList>
            <person name="Buettner E."/>
            <person name="Kellner H."/>
        </authorList>
    </citation>
    <scope>NUCLEOTIDE SEQUENCE [LARGE SCALE GENOMIC DNA]</scope>
    <source>
        <strain evidence="8 9">DSM 108380</strain>
    </source>
</reference>
<keyword evidence="6" id="KW-1133">Transmembrane helix</keyword>
<evidence type="ECO:0000313" key="9">
    <source>
        <dbReference type="Proteomes" id="UP000566819"/>
    </source>
</evidence>
<evidence type="ECO:0000256" key="3">
    <source>
        <dbReference type="ARBA" id="ARBA00022827"/>
    </source>
</evidence>
<accession>A0A8H4RL98</accession>
<comment type="similarity">
    <text evidence="1">Belongs to the paxM FAD-dependent monooxygenase family.</text>
</comment>
<keyword evidence="9" id="KW-1185">Reference proteome</keyword>
<evidence type="ECO:0000256" key="6">
    <source>
        <dbReference type="SAM" id="Phobius"/>
    </source>
</evidence>
<comment type="caution">
    <text evidence="8">The sequence shown here is derived from an EMBL/GenBank/DDBJ whole genome shotgun (WGS) entry which is preliminary data.</text>
</comment>
<keyword evidence="4" id="KW-0560">Oxidoreductase</keyword>
<dbReference type="Pfam" id="PF01494">
    <property type="entry name" value="FAD_binding_3"/>
    <property type="match status" value="2"/>
</dbReference>
<dbReference type="PANTHER" id="PTHR13789">
    <property type="entry name" value="MONOOXYGENASE"/>
    <property type="match status" value="1"/>
</dbReference>
<keyword evidence="5" id="KW-0503">Monooxygenase</keyword>
<evidence type="ECO:0000256" key="2">
    <source>
        <dbReference type="ARBA" id="ARBA00022630"/>
    </source>
</evidence>
<dbReference type="GO" id="GO:0004497">
    <property type="term" value="F:monooxygenase activity"/>
    <property type="evidence" value="ECO:0007669"/>
    <property type="project" value="UniProtKB-KW"/>
</dbReference>
<dbReference type="InterPro" id="IPR050493">
    <property type="entry name" value="FAD-dep_Monooxygenase_BioMet"/>
</dbReference>
<dbReference type="InterPro" id="IPR002938">
    <property type="entry name" value="FAD-bd"/>
</dbReference>
<evidence type="ECO:0000256" key="4">
    <source>
        <dbReference type="ARBA" id="ARBA00023002"/>
    </source>
</evidence>
<dbReference type="SUPFAM" id="SSF51905">
    <property type="entry name" value="FAD/NAD(P)-binding domain"/>
    <property type="match status" value="1"/>
</dbReference>
<evidence type="ECO:0000256" key="5">
    <source>
        <dbReference type="ARBA" id="ARBA00023033"/>
    </source>
</evidence>
<dbReference type="Gene3D" id="3.50.50.60">
    <property type="entry name" value="FAD/NAD(P)-binding domain"/>
    <property type="match status" value="1"/>
</dbReference>
<keyword evidence="2" id="KW-0285">Flavoprotein</keyword>
<dbReference type="Proteomes" id="UP000566819">
    <property type="component" value="Unassembled WGS sequence"/>
</dbReference>
<name>A0A8H4RL98_9HELO</name>
<evidence type="ECO:0000256" key="1">
    <source>
        <dbReference type="ARBA" id="ARBA00007992"/>
    </source>
</evidence>
<feature type="transmembrane region" description="Helical" evidence="6">
    <location>
        <begin position="65"/>
        <end position="83"/>
    </location>
</feature>
<evidence type="ECO:0000313" key="8">
    <source>
        <dbReference type="EMBL" id="KAF4630292.1"/>
    </source>
</evidence>
<dbReference type="SUPFAM" id="SSF54373">
    <property type="entry name" value="FAD-linked reductases, C-terminal domain"/>
    <property type="match status" value="1"/>
</dbReference>
<keyword evidence="6" id="KW-0472">Membrane</keyword>
<organism evidence="8 9">
    <name type="scientific">Cudoniella acicularis</name>
    <dbReference type="NCBI Taxonomy" id="354080"/>
    <lineage>
        <taxon>Eukaryota</taxon>
        <taxon>Fungi</taxon>
        <taxon>Dikarya</taxon>
        <taxon>Ascomycota</taxon>
        <taxon>Pezizomycotina</taxon>
        <taxon>Leotiomycetes</taxon>
        <taxon>Helotiales</taxon>
        <taxon>Tricladiaceae</taxon>
        <taxon>Cudoniella</taxon>
    </lineage>
</organism>
<dbReference type="OrthoDB" id="9993796at2759"/>
<feature type="domain" description="FAD-binding" evidence="7">
    <location>
        <begin position="364"/>
        <end position="445"/>
    </location>
</feature>
<sequence>MDYLQPNSIDFTLLAFKLMSNSLSNIDYDYYTLVDTTLMKYVGRVGDVVSLSTMSSTRRLLKAQLNILIVGGGIAGLAAAIALRKCGHQVQIFERSSFSNEIGAAVTISPNGTRVLREFGFDFKKVGGVAIKSQQTYDASTFEKIVERNWGEMERICGAPYEAMHRQDLHNELLRLALDNSNYDHETAFQLHRGVTIVRVDAENATIELDDGRIFSGDLLIGADGIHSKVRAAATGSASLPIDSEWQIYRFLLPRGEITQDPEMRNMKGENSRKVFEVLDPAVMYQARLIWYECRNGEVQNFAAFCRGMANQTKVEGIVDLSLQIHHIATNYSPDYGYPADKQKVIDLFKAFNPTLLHVIEKADKITHWRVYERIPLPTFVYYNRTILVGDAGHPMTPFTGQGATQALEDAGALLVLLSNIKSKAEVPRRLEMFNKIRVARASRIQVDASTPLNKGVNPLLALKQELYEKDELPEALRAADKSNERRIWDYKYNVFEKCEKILRVRESKL</sequence>
<keyword evidence="6" id="KW-0812">Transmembrane</keyword>
<keyword evidence="3" id="KW-0274">FAD</keyword>
<dbReference type="EMBL" id="JAAMPI010000565">
    <property type="protein sequence ID" value="KAF4630292.1"/>
    <property type="molecule type" value="Genomic_DNA"/>
</dbReference>
<protein>
    <recommendedName>
        <fullName evidence="7">FAD-binding domain-containing protein</fullName>
    </recommendedName>
</protein>
<dbReference type="InterPro" id="IPR036188">
    <property type="entry name" value="FAD/NAD-bd_sf"/>
</dbReference>
<dbReference type="GO" id="GO:0071949">
    <property type="term" value="F:FAD binding"/>
    <property type="evidence" value="ECO:0007669"/>
    <property type="project" value="InterPro"/>
</dbReference>